<evidence type="ECO:0000256" key="1">
    <source>
        <dbReference type="SAM" id="MobiDB-lite"/>
    </source>
</evidence>
<dbReference type="Proteomes" id="UP000584642">
    <property type="component" value="Unassembled WGS sequence"/>
</dbReference>
<dbReference type="EMBL" id="JABFDB010000058">
    <property type="protein sequence ID" value="NYZ25150.1"/>
    <property type="molecule type" value="Genomic_DNA"/>
</dbReference>
<evidence type="ECO:0000313" key="2">
    <source>
        <dbReference type="EMBL" id="NYZ25150.1"/>
    </source>
</evidence>
<dbReference type="Pfam" id="PF01986">
    <property type="entry name" value="DUF123"/>
    <property type="match status" value="1"/>
</dbReference>
<name>A0ABX2TMF8_9PROT</name>
<accession>A0ABX2TMF8</accession>
<evidence type="ECO:0000313" key="3">
    <source>
        <dbReference type="Proteomes" id="UP000584642"/>
    </source>
</evidence>
<feature type="compositionally biased region" description="Pro residues" evidence="1">
    <location>
        <begin position="78"/>
        <end position="95"/>
    </location>
</feature>
<gene>
    <name evidence="2" type="ORF">HND93_36085</name>
</gene>
<organism evidence="2 3">
    <name type="scientific">Azospirillum oleiclasticum</name>
    <dbReference type="NCBI Taxonomy" id="2735135"/>
    <lineage>
        <taxon>Bacteria</taxon>
        <taxon>Pseudomonadati</taxon>
        <taxon>Pseudomonadota</taxon>
        <taxon>Alphaproteobacteria</taxon>
        <taxon>Rhodospirillales</taxon>
        <taxon>Azospirillaceae</taxon>
        <taxon>Azospirillum</taxon>
    </lineage>
</organism>
<sequence length="95" mass="10167">MRHDKALRWHIDRLTLADRVAGAWVFPDGDECALVAGLSSLPVPLPGFGSSDCRRCASHLLAWPEGVGLDLERWTGGAPPPPVPAVRPPPGCPPR</sequence>
<dbReference type="InterPro" id="IPR002837">
    <property type="entry name" value="DUF123"/>
</dbReference>
<dbReference type="RefSeq" id="WP_180286923.1">
    <property type="nucleotide sequence ID" value="NZ_JABFDB010000058.1"/>
</dbReference>
<protein>
    <submittedName>
        <fullName evidence="2">DUF123 domain-containing protein</fullName>
    </submittedName>
</protein>
<comment type="caution">
    <text evidence="2">The sequence shown here is derived from an EMBL/GenBank/DDBJ whole genome shotgun (WGS) entry which is preliminary data.</text>
</comment>
<keyword evidence="3" id="KW-1185">Reference proteome</keyword>
<reference evidence="2 3" key="1">
    <citation type="submission" date="2020-05" db="EMBL/GenBank/DDBJ databases">
        <title>Azospirillum oleiclasticum sp. nov, a nitrogen-fixing and heavy crude oil-emulsifying bacterium isolated from the crude oil of Yumen Oilfield.</title>
        <authorList>
            <person name="Wu D."/>
            <person name="Cai M."/>
            <person name="Zhang X."/>
        </authorList>
    </citation>
    <scope>NUCLEOTIDE SEQUENCE [LARGE SCALE GENOMIC DNA]</scope>
    <source>
        <strain evidence="2 3">ROY-1-1-2</strain>
    </source>
</reference>
<proteinExistence type="predicted"/>
<feature type="region of interest" description="Disordered" evidence="1">
    <location>
        <begin position="74"/>
        <end position="95"/>
    </location>
</feature>